<reference evidence="2" key="1">
    <citation type="journal article" date="2022" name="Mol. Ecol. Resour.">
        <title>The genomes of chicory, endive, great burdock and yacon provide insights into Asteraceae palaeo-polyploidization history and plant inulin production.</title>
        <authorList>
            <person name="Fan W."/>
            <person name="Wang S."/>
            <person name="Wang H."/>
            <person name="Wang A."/>
            <person name="Jiang F."/>
            <person name="Liu H."/>
            <person name="Zhao H."/>
            <person name="Xu D."/>
            <person name="Zhang Y."/>
        </authorList>
    </citation>
    <scope>NUCLEOTIDE SEQUENCE [LARGE SCALE GENOMIC DNA]</scope>
    <source>
        <strain evidence="2">cv. Yunnan</strain>
    </source>
</reference>
<protein>
    <submittedName>
        <fullName evidence="1">Uncharacterized protein</fullName>
    </submittedName>
</protein>
<dbReference type="Proteomes" id="UP001056120">
    <property type="component" value="Linkage Group LG12"/>
</dbReference>
<dbReference type="EMBL" id="CM042029">
    <property type="protein sequence ID" value="KAI3796824.1"/>
    <property type="molecule type" value="Genomic_DNA"/>
</dbReference>
<keyword evidence="2" id="KW-1185">Reference proteome</keyword>
<comment type="caution">
    <text evidence="1">The sequence shown here is derived from an EMBL/GenBank/DDBJ whole genome shotgun (WGS) entry which is preliminary data.</text>
</comment>
<evidence type="ECO:0000313" key="2">
    <source>
        <dbReference type="Proteomes" id="UP001056120"/>
    </source>
</evidence>
<gene>
    <name evidence="1" type="ORF">L1987_39510</name>
</gene>
<evidence type="ECO:0000313" key="1">
    <source>
        <dbReference type="EMBL" id="KAI3796824.1"/>
    </source>
</evidence>
<proteinExistence type="predicted"/>
<organism evidence="1 2">
    <name type="scientific">Smallanthus sonchifolius</name>
    <dbReference type="NCBI Taxonomy" id="185202"/>
    <lineage>
        <taxon>Eukaryota</taxon>
        <taxon>Viridiplantae</taxon>
        <taxon>Streptophyta</taxon>
        <taxon>Embryophyta</taxon>
        <taxon>Tracheophyta</taxon>
        <taxon>Spermatophyta</taxon>
        <taxon>Magnoliopsida</taxon>
        <taxon>eudicotyledons</taxon>
        <taxon>Gunneridae</taxon>
        <taxon>Pentapetalae</taxon>
        <taxon>asterids</taxon>
        <taxon>campanulids</taxon>
        <taxon>Asterales</taxon>
        <taxon>Asteraceae</taxon>
        <taxon>Asteroideae</taxon>
        <taxon>Heliantheae alliance</taxon>
        <taxon>Millerieae</taxon>
        <taxon>Smallanthus</taxon>
    </lineage>
</organism>
<sequence>MEGREEVVSSATVVGALAHVRSDLECIKRSILDVGMLAIAFSSSDLASHFPCSFSPAFLPTLAWFQLNIK</sequence>
<accession>A0ACB9HLM3</accession>
<reference evidence="1 2" key="2">
    <citation type="journal article" date="2022" name="Mol. Ecol. Resour.">
        <title>The genomes of chicory, endive, great burdock and yacon provide insights into Asteraceae paleo-polyploidization history and plant inulin production.</title>
        <authorList>
            <person name="Fan W."/>
            <person name="Wang S."/>
            <person name="Wang H."/>
            <person name="Wang A."/>
            <person name="Jiang F."/>
            <person name="Liu H."/>
            <person name="Zhao H."/>
            <person name="Xu D."/>
            <person name="Zhang Y."/>
        </authorList>
    </citation>
    <scope>NUCLEOTIDE SEQUENCE [LARGE SCALE GENOMIC DNA]</scope>
    <source>
        <strain evidence="2">cv. Yunnan</strain>
        <tissue evidence="1">Leaves</tissue>
    </source>
</reference>
<name>A0ACB9HLM3_9ASTR</name>